<evidence type="ECO:0000313" key="1">
    <source>
        <dbReference type="EMBL" id="MCZ8538011.1"/>
    </source>
</evidence>
<dbReference type="EMBL" id="JAMKBJ010000011">
    <property type="protein sequence ID" value="MCZ8538011.1"/>
    <property type="molecule type" value="Genomic_DNA"/>
</dbReference>
<keyword evidence="1" id="KW-0238">DNA-binding</keyword>
<dbReference type="Proteomes" id="UP001152173">
    <property type="component" value="Unassembled WGS sequence"/>
</dbReference>
<dbReference type="AlphaFoldDB" id="A0A9X3LJ90"/>
<dbReference type="GO" id="GO:0003677">
    <property type="term" value="F:DNA binding"/>
    <property type="evidence" value="ECO:0007669"/>
    <property type="project" value="UniProtKB-KW"/>
</dbReference>
<reference evidence="1" key="1">
    <citation type="submission" date="2022-05" db="EMBL/GenBank/DDBJ databases">
        <authorList>
            <person name="Colautti A."/>
            <person name="Iacumin L."/>
        </authorList>
    </citation>
    <scope>NUCLEOTIDE SEQUENCE</scope>
    <source>
        <strain evidence="1">SK 55</strain>
    </source>
</reference>
<accession>A0A9X3LJ90</accession>
<proteinExistence type="predicted"/>
<dbReference type="Gene3D" id="1.10.150.20">
    <property type="entry name" value="5' to 3' exonuclease, C-terminal subdomain"/>
    <property type="match status" value="1"/>
</dbReference>
<sequence length="75" mass="8196">MNQKDNRENSNIPTSIGAPARRALDGAGYLKLEQFTKVSEAEVLKLHGVGPKALDIIRRTLMDKGLTFANGSENK</sequence>
<dbReference type="RefSeq" id="WP_269927081.1">
    <property type="nucleotide sequence ID" value="NZ_JAMKBJ010000011.1"/>
</dbReference>
<name>A0A9X3LJ90_9BACL</name>
<evidence type="ECO:0000313" key="2">
    <source>
        <dbReference type="Proteomes" id="UP001152173"/>
    </source>
</evidence>
<keyword evidence="2" id="KW-1185">Reference proteome</keyword>
<gene>
    <name evidence="1" type="ORF">M9R32_12515</name>
</gene>
<protein>
    <submittedName>
        <fullName evidence="1">DNA-binding protein</fullName>
    </submittedName>
</protein>
<comment type="caution">
    <text evidence="1">The sequence shown here is derived from an EMBL/GenBank/DDBJ whole genome shotgun (WGS) entry which is preliminary data.</text>
</comment>
<dbReference type="SUPFAM" id="SSF47789">
    <property type="entry name" value="C-terminal domain of RNA polymerase alpha subunit"/>
    <property type="match status" value="1"/>
</dbReference>
<organism evidence="1 2">
    <name type="scientific">Paenisporosarcina quisquiliarum</name>
    <dbReference type="NCBI Taxonomy" id="365346"/>
    <lineage>
        <taxon>Bacteria</taxon>
        <taxon>Bacillati</taxon>
        <taxon>Bacillota</taxon>
        <taxon>Bacilli</taxon>
        <taxon>Bacillales</taxon>
        <taxon>Caryophanaceae</taxon>
        <taxon>Paenisporosarcina</taxon>
    </lineage>
</organism>